<reference evidence="2 3" key="2">
    <citation type="journal article" date="2017" name="Plant Pathol.">
        <title>Pathogenicity and virulence gene content of Xanthomonas strains infecting Araceae, formerly known as Xanthomonas axonopodis pv. dieffenbachiae.</title>
        <authorList>
            <person name="Constantin E.C."/>
            <person name="Haegeman A."/>
            <person name="Van Vaerenbergh J."/>
            <person name="Baeyen S."/>
            <person name="Van Malderghem C."/>
            <person name="Maes M."/>
            <person name="Cottyn B."/>
        </authorList>
    </citation>
    <scope>NUCLEOTIDE SEQUENCE [LARGE SCALE GENOMIC DNA]</scope>
    <source>
        <strain evidence="2 3">LMG 25940</strain>
    </source>
</reference>
<organism evidence="2 3">
    <name type="scientific">Xanthomonas phaseoli pv. dieffenbachiae</name>
    <dbReference type="NCBI Taxonomy" id="92828"/>
    <lineage>
        <taxon>Bacteria</taxon>
        <taxon>Pseudomonadati</taxon>
        <taxon>Pseudomonadota</taxon>
        <taxon>Gammaproteobacteria</taxon>
        <taxon>Lysobacterales</taxon>
        <taxon>Lysobacteraceae</taxon>
        <taxon>Xanthomonas</taxon>
    </lineage>
</organism>
<reference evidence="2 3" key="1">
    <citation type="journal article" date="2016" name="Plant Pathol.">
        <title>Genetic characterization of strains named as Xanthomonas axonopodis pv. dieffenbachiae leads to a taxonomic revision of the X. axonopodis species complex.</title>
        <authorList>
            <person name="Constantin E.C."/>
            <person name="Cleenwerck I."/>
            <person name="Maes M."/>
            <person name="Baeyen S."/>
            <person name="Van Malderghem C."/>
            <person name="De Vos P."/>
            <person name="Cottyn B."/>
        </authorList>
    </citation>
    <scope>NUCLEOTIDE SEQUENCE [LARGE SCALE GENOMIC DNA]</scope>
    <source>
        <strain evidence="2 3">LMG 25940</strain>
    </source>
</reference>
<dbReference type="EMBL" id="JPYI02000093">
    <property type="protein sequence ID" value="OQP75469.1"/>
    <property type="molecule type" value="Genomic_DNA"/>
</dbReference>
<feature type="compositionally biased region" description="Basic and acidic residues" evidence="1">
    <location>
        <begin position="14"/>
        <end position="23"/>
    </location>
</feature>
<name>A0A1V9GXX8_9XANT</name>
<dbReference type="Proteomes" id="UP000050546">
    <property type="component" value="Unassembled WGS sequence"/>
</dbReference>
<protein>
    <submittedName>
        <fullName evidence="2">Uncharacterized protein</fullName>
    </submittedName>
</protein>
<evidence type="ECO:0000313" key="3">
    <source>
        <dbReference type="Proteomes" id="UP000050546"/>
    </source>
</evidence>
<dbReference type="AlphaFoldDB" id="A0A1V9GXX8"/>
<evidence type="ECO:0000313" key="2">
    <source>
        <dbReference type="EMBL" id="OQP75469.1"/>
    </source>
</evidence>
<sequence length="65" mass="7303">MLRRNKHAPMRPQAKLDADHDWQRVNPAWPGAARPGNRHGHPMRLGSGALTRASMKAITIAPQRF</sequence>
<evidence type="ECO:0000256" key="1">
    <source>
        <dbReference type="SAM" id="MobiDB-lite"/>
    </source>
</evidence>
<gene>
    <name evidence="2" type="ORF">IM53_017500</name>
</gene>
<feature type="region of interest" description="Disordered" evidence="1">
    <location>
        <begin position="1"/>
        <end position="50"/>
    </location>
</feature>
<proteinExistence type="predicted"/>
<accession>A0A1V9GXX8</accession>
<comment type="caution">
    <text evidence="2">The sequence shown here is derived from an EMBL/GenBank/DDBJ whole genome shotgun (WGS) entry which is preliminary data.</text>
</comment>